<gene>
    <name evidence="2" type="ORF">CLG_B2155</name>
</gene>
<name>A0A9P2G8G8_CLOBO</name>
<organism evidence="2 3">
    <name type="scientific">Clostridium botulinum D str. 1873</name>
    <dbReference type="NCBI Taxonomy" id="592027"/>
    <lineage>
        <taxon>Bacteria</taxon>
        <taxon>Bacillati</taxon>
        <taxon>Bacillota</taxon>
        <taxon>Clostridia</taxon>
        <taxon>Eubacteriales</taxon>
        <taxon>Clostridiaceae</taxon>
        <taxon>Clostridium</taxon>
    </lineage>
</organism>
<proteinExistence type="predicted"/>
<keyword evidence="1" id="KW-0812">Transmembrane</keyword>
<protein>
    <submittedName>
        <fullName evidence="2">Uncharacterized protein</fullName>
    </submittedName>
</protein>
<accession>A0A9P2G8G8</accession>
<evidence type="ECO:0000256" key="1">
    <source>
        <dbReference type="SAM" id="Phobius"/>
    </source>
</evidence>
<sequence>MEVESMCKEDKEYFFYTFLITIIAIISIIVIKANILGLI</sequence>
<dbReference type="AlphaFoldDB" id="A0A9P2G8G8"/>
<dbReference type="EMBL" id="ACSJ01000006">
    <property type="protein sequence ID" value="EES91940.1"/>
    <property type="molecule type" value="Genomic_DNA"/>
</dbReference>
<evidence type="ECO:0000313" key="3">
    <source>
        <dbReference type="Proteomes" id="UP000006160"/>
    </source>
</evidence>
<reference evidence="2 3" key="1">
    <citation type="submission" date="2009-10" db="EMBL/GenBank/DDBJ databases">
        <authorList>
            <person name="Shrivastava S."/>
            <person name="Brinkac L.B."/>
            <person name="Brown J.L."/>
            <person name="Bruce D.B."/>
            <person name="Detter C."/>
            <person name="Green L.D."/>
            <person name="Munk C.A."/>
            <person name="Rogers Y.C."/>
            <person name="Tapia R."/>
            <person name="Saunders E.S."/>
            <person name="Sims D.R."/>
            <person name="Smith L.A."/>
            <person name="Smith T.J."/>
            <person name="Sutton G."/>
            <person name="Brettin T."/>
        </authorList>
    </citation>
    <scope>NUCLEOTIDE SEQUENCE [LARGE SCALE GENOMIC DNA]</scope>
    <source>
        <strain evidence="3">D str. 1873</strain>
    </source>
</reference>
<keyword evidence="1" id="KW-1133">Transmembrane helix</keyword>
<dbReference type="Proteomes" id="UP000006160">
    <property type="component" value="Unassembled WGS sequence"/>
</dbReference>
<evidence type="ECO:0000313" key="2">
    <source>
        <dbReference type="EMBL" id="EES91940.1"/>
    </source>
</evidence>
<comment type="caution">
    <text evidence="2">The sequence shown here is derived from an EMBL/GenBank/DDBJ whole genome shotgun (WGS) entry which is preliminary data.</text>
</comment>
<feature type="transmembrane region" description="Helical" evidence="1">
    <location>
        <begin position="13"/>
        <end position="31"/>
    </location>
</feature>
<keyword evidence="1" id="KW-0472">Membrane</keyword>